<accession>U3B543</accession>
<gene>
    <name evidence="2" type="ORF">PA6_009_00210</name>
</gene>
<keyword evidence="3" id="KW-1185">Reference proteome</keyword>
<dbReference type="Pfam" id="PF09327">
    <property type="entry name" value="Phage_Tail_Tip"/>
    <property type="match status" value="1"/>
</dbReference>
<dbReference type="AlphaFoldDB" id="U3B543"/>
<dbReference type="EMBL" id="BATI01000009">
    <property type="protein sequence ID" value="GAD62018.1"/>
    <property type="molecule type" value="Genomic_DNA"/>
</dbReference>
<dbReference type="OrthoDB" id="7031561at2"/>
<comment type="caution">
    <text evidence="2">The sequence shown here is derived from an EMBL/GenBank/DDBJ whole genome shotgun (WGS) entry which is preliminary data.</text>
</comment>
<evidence type="ECO:0000313" key="3">
    <source>
        <dbReference type="Proteomes" id="UP000016560"/>
    </source>
</evidence>
<proteinExistence type="predicted"/>
<evidence type="ECO:0000259" key="1">
    <source>
        <dbReference type="Pfam" id="PF09327"/>
    </source>
</evidence>
<dbReference type="eggNOG" id="COG4733">
    <property type="taxonomic scope" value="Bacteria"/>
</dbReference>
<organism evidence="2 3">
    <name type="scientific">Aquipseudomonas alcaligenes (strain ATCC 14909 / DSM 50342 / CCUG 1425 / JCM 20561 / NBRC 14159 / NCIMB 9945 / NCTC 10367 / 1577)</name>
    <name type="common">Pseudomonas alcaligenes</name>
    <dbReference type="NCBI Taxonomy" id="1215092"/>
    <lineage>
        <taxon>Bacteria</taxon>
        <taxon>Pseudomonadati</taxon>
        <taxon>Pseudomonadota</taxon>
        <taxon>Gammaproteobacteria</taxon>
        <taxon>Pseudomonadales</taxon>
        <taxon>Pseudomonadaceae</taxon>
        <taxon>Aquipseudomonas</taxon>
    </lineage>
</organism>
<dbReference type="Proteomes" id="UP000016560">
    <property type="component" value="Unassembled WGS sequence"/>
</dbReference>
<protein>
    <recommendedName>
        <fullName evidence="1">Tip attachment protein J central straight fiber domain-containing protein</fullName>
    </recommendedName>
</protein>
<evidence type="ECO:0000313" key="2">
    <source>
        <dbReference type="EMBL" id="GAD62018.1"/>
    </source>
</evidence>
<feature type="domain" description="Tip attachment protein J central straight fiber" evidence="1">
    <location>
        <begin position="219"/>
        <end position="380"/>
    </location>
</feature>
<reference evidence="2" key="1">
    <citation type="submission" date="2024-09" db="EMBL/GenBank/DDBJ databases">
        <title>Whole genome shotgun sequence of Pseudomonas alcaligenes NBRC 14159.</title>
        <authorList>
            <person name="Yoshida I."/>
            <person name="Hosoyama A."/>
            <person name="Tsuchikane K."/>
            <person name="Noguchi M."/>
            <person name="Hirakata S."/>
            <person name="Ando Y."/>
            <person name="Ohji S."/>
            <person name="Yamazoe A."/>
            <person name="Yamazaki S."/>
            <person name="Fujita N."/>
        </authorList>
    </citation>
    <scope>NUCLEOTIDE SEQUENCE</scope>
    <source>
        <strain evidence="2">NBRC 14159</strain>
    </source>
</reference>
<dbReference type="RefSeq" id="WP_021700108.1">
    <property type="nucleotide sequence ID" value="NZ_BATI01000009.1"/>
</dbReference>
<dbReference type="InterPro" id="IPR015406">
    <property type="entry name" value="GpJ_CSF"/>
</dbReference>
<sequence>MTTKRITLPALSAKVPGELRPLMQAMMEIIETGEGVRGNKLDRKLTFRDLLDGGVAGLRVPGNPDGGLVPVTPNPDMSVPPAPTGFLADGSFFGLVHLSWDPPHEAYNNHAYTNLYRAAVDDFGKAELIGREAGMFYSDKVRDDAASVENPLELPGFYYWVTFTSTSAVEGPPNSPGGTFARPLPDADYLLGQLSGQLGESELEDALRGRLDGFGTSIQEQAKVVQGLSAQFTLKLDVNGYVSGFGAYNDGKTADFAVLADRFWIARPGAAKSAVKPFMVVDGKVYIDSAFIRQASIQEGHLGPITFGKLVDGAGEPVTTLAGLLRADMLDVDQLRVTDANIAGVLKSSQSGANGRPRWQLDKAGGLELNSAGNSGRMEVRENFVKVFDGNGTLRVQLGDLSA</sequence>
<name>U3B543_AQUA1</name>